<gene>
    <name evidence="1" type="ORF">I4I81_21695</name>
</gene>
<reference evidence="1 2" key="1">
    <citation type="submission" date="2020-11" db="EMBL/GenBank/DDBJ databases">
        <title>Pseudonocardia abyssalis sp. nov. and Pseudonocardia oceani sp. nov., description and phylogenomic analysis of two novel actinomycetes isolated from the deep Southern Ocean.</title>
        <authorList>
            <person name="Parra J."/>
        </authorList>
    </citation>
    <scope>NUCLEOTIDE SEQUENCE [LARGE SCALE GENOMIC DNA]</scope>
    <source>
        <strain evidence="1 2">KRD-168</strain>
    </source>
</reference>
<dbReference type="Proteomes" id="UP000694287">
    <property type="component" value="Unassembled WGS sequence"/>
</dbReference>
<proteinExistence type="predicted"/>
<name>A0ABS6UXB5_9PSEU</name>
<dbReference type="RefSeq" id="WP_218603960.1">
    <property type="nucleotide sequence ID" value="NZ_JADQDJ010000175.1"/>
</dbReference>
<sequence length="95" mass="9887">MTLTEARTVIVFVKAEVLQLSTTDDVFMSFAASGATTLAASDARSVRHNGSGTAEAYSSFAVVNCAAGTTTFTAKYRVQGGSGRFVNREIAAIVS</sequence>
<organism evidence="1 2">
    <name type="scientific">Pseudonocardia abyssalis</name>
    <dbReference type="NCBI Taxonomy" id="2792008"/>
    <lineage>
        <taxon>Bacteria</taxon>
        <taxon>Bacillati</taxon>
        <taxon>Actinomycetota</taxon>
        <taxon>Actinomycetes</taxon>
        <taxon>Pseudonocardiales</taxon>
        <taxon>Pseudonocardiaceae</taxon>
        <taxon>Pseudonocardia</taxon>
    </lineage>
</organism>
<accession>A0ABS6UXB5</accession>
<evidence type="ECO:0000313" key="1">
    <source>
        <dbReference type="EMBL" id="MBW0136860.1"/>
    </source>
</evidence>
<protein>
    <submittedName>
        <fullName evidence="1">Uncharacterized protein</fullName>
    </submittedName>
</protein>
<dbReference type="EMBL" id="JADQDK010000001">
    <property type="protein sequence ID" value="MBW0136860.1"/>
    <property type="molecule type" value="Genomic_DNA"/>
</dbReference>
<comment type="caution">
    <text evidence="1">The sequence shown here is derived from an EMBL/GenBank/DDBJ whole genome shotgun (WGS) entry which is preliminary data.</text>
</comment>
<evidence type="ECO:0000313" key="2">
    <source>
        <dbReference type="Proteomes" id="UP000694287"/>
    </source>
</evidence>
<keyword evidence="2" id="KW-1185">Reference proteome</keyword>